<gene>
    <name evidence="1" type="ORF">OXX778_LOCUS11061</name>
</gene>
<name>A0A813Z3K7_9BILA</name>
<keyword evidence="2" id="KW-1185">Reference proteome</keyword>
<evidence type="ECO:0008006" key="3">
    <source>
        <dbReference type="Google" id="ProtNLM"/>
    </source>
</evidence>
<dbReference type="EMBL" id="CAJNOC010001829">
    <property type="protein sequence ID" value="CAF0894096.1"/>
    <property type="molecule type" value="Genomic_DNA"/>
</dbReference>
<proteinExistence type="predicted"/>
<comment type="caution">
    <text evidence="1">The sequence shown here is derived from an EMBL/GenBank/DDBJ whole genome shotgun (WGS) entry which is preliminary data.</text>
</comment>
<evidence type="ECO:0000313" key="1">
    <source>
        <dbReference type="EMBL" id="CAF0894096.1"/>
    </source>
</evidence>
<dbReference type="AlphaFoldDB" id="A0A813Z3K7"/>
<organism evidence="1 2">
    <name type="scientific">Brachionus calyciflorus</name>
    <dbReference type="NCBI Taxonomy" id="104777"/>
    <lineage>
        <taxon>Eukaryota</taxon>
        <taxon>Metazoa</taxon>
        <taxon>Spiralia</taxon>
        <taxon>Gnathifera</taxon>
        <taxon>Rotifera</taxon>
        <taxon>Eurotatoria</taxon>
        <taxon>Monogononta</taxon>
        <taxon>Pseudotrocha</taxon>
        <taxon>Ploima</taxon>
        <taxon>Brachionidae</taxon>
        <taxon>Brachionus</taxon>
    </lineage>
</organism>
<dbReference type="Proteomes" id="UP000663879">
    <property type="component" value="Unassembled WGS sequence"/>
</dbReference>
<sequence length="212" mass="24726">MERVEYFDPEHSIILYKQYKLHKHTENTNGIIRWRCQSCKSISVTIDKEGFIVRTPANDSNHRVNLCKKLSPVQILYREMVQMLQANYDPNLVAEALPSEETARVTCSTNKSKSSKKDLKSSLSLEISDELKLIQISNQQQLFLRFDNYDKKGDRIVIFLSDTAIEILQKAEEYHLDGKFKNSPKMFYQILTLHAVIQNQTFPCAYIFLEKK</sequence>
<accession>A0A813Z3K7</accession>
<evidence type="ECO:0000313" key="2">
    <source>
        <dbReference type="Proteomes" id="UP000663879"/>
    </source>
</evidence>
<protein>
    <recommendedName>
        <fullName evidence="3">FLYWCH-type domain-containing protein</fullName>
    </recommendedName>
</protein>
<reference evidence="1" key="1">
    <citation type="submission" date="2021-02" db="EMBL/GenBank/DDBJ databases">
        <authorList>
            <person name="Nowell W R."/>
        </authorList>
    </citation>
    <scope>NUCLEOTIDE SEQUENCE</scope>
    <source>
        <strain evidence="1">Ploen Becks lab</strain>
    </source>
</reference>